<dbReference type="EMBL" id="OW152827">
    <property type="protein sequence ID" value="CAH2043021.1"/>
    <property type="molecule type" value="Genomic_DNA"/>
</dbReference>
<organism evidence="1 2">
    <name type="scientific">Iphiclides podalirius</name>
    <name type="common">scarce swallowtail</name>
    <dbReference type="NCBI Taxonomy" id="110791"/>
    <lineage>
        <taxon>Eukaryota</taxon>
        <taxon>Metazoa</taxon>
        <taxon>Ecdysozoa</taxon>
        <taxon>Arthropoda</taxon>
        <taxon>Hexapoda</taxon>
        <taxon>Insecta</taxon>
        <taxon>Pterygota</taxon>
        <taxon>Neoptera</taxon>
        <taxon>Endopterygota</taxon>
        <taxon>Lepidoptera</taxon>
        <taxon>Glossata</taxon>
        <taxon>Ditrysia</taxon>
        <taxon>Papilionoidea</taxon>
        <taxon>Papilionidae</taxon>
        <taxon>Papilioninae</taxon>
        <taxon>Iphiclides</taxon>
    </lineage>
</organism>
<sequence>MPGEQVGLQNWLSNRPLGLRLSFICKHLARQRSKQSQPNGSRVTFENCSARPQSAHRIWNRELCVFEYRVGSRVLTTEADIIENGGHSLKERSYGRSKADTALKRCEYVEHLRRIRQNVISPRFRER</sequence>
<keyword evidence="2" id="KW-1185">Reference proteome</keyword>
<evidence type="ECO:0000313" key="1">
    <source>
        <dbReference type="EMBL" id="CAH2043021.1"/>
    </source>
</evidence>
<evidence type="ECO:0000313" key="2">
    <source>
        <dbReference type="Proteomes" id="UP000837857"/>
    </source>
</evidence>
<dbReference type="Proteomes" id="UP000837857">
    <property type="component" value="Chromosome 15"/>
</dbReference>
<reference evidence="1" key="1">
    <citation type="submission" date="2022-03" db="EMBL/GenBank/DDBJ databases">
        <authorList>
            <person name="Martin H S."/>
        </authorList>
    </citation>
    <scope>NUCLEOTIDE SEQUENCE</scope>
</reference>
<gene>
    <name evidence="1" type="ORF">IPOD504_LOCUS4110</name>
</gene>
<accession>A0ABN8HYS5</accession>
<name>A0ABN8HYS5_9NEOP</name>
<feature type="non-terminal residue" evidence="1">
    <location>
        <position position="1"/>
    </location>
</feature>
<proteinExistence type="predicted"/>
<protein>
    <submittedName>
        <fullName evidence="1">Uncharacterized protein</fullName>
    </submittedName>
</protein>